<dbReference type="Proteomes" id="UP000229523">
    <property type="component" value="Unassembled WGS sequence"/>
</dbReference>
<accession>A0A2G5NVF7</accession>
<dbReference type="AlphaFoldDB" id="A0A2G5NVF7"/>
<proteinExistence type="predicted"/>
<sequence>MREKFYDGFILTEEEIDALNAGKEIKHKSKNGKIYLFSKEIKAECNYYDISFNLYSDRDVMITEDGVFTIYAKGIDEAVKKLCNKYPKNIVEIINYRTVRRKLNV</sequence>
<dbReference type="RefSeq" id="WP_099576813.1">
    <property type="nucleotide sequence ID" value="NZ_MJBI02000009.1"/>
</dbReference>
<name>A0A2G5NVF7_9STAP</name>
<reference evidence="1 2" key="1">
    <citation type="journal article" date="2018" name="Front. Microbiol.">
        <title>Description and Comparative Genomics of Macrococcus caseolyticus subsp. hominis subsp. nov., Macrococcus goetzii sp. nov., Macrococcus epidermidis sp. nov., and Macrococcus bohemicus sp. nov., Novel Macrococci From Human Clinical Material With Virulence Potential and Suspected Uptake of Foreign DNA by Natural Transformation.</title>
        <authorList>
            <person name="Maslanova I."/>
            <person name="Wertheimer Z."/>
            <person name="Sedlacek I."/>
            <person name="Svec P."/>
            <person name="Indrakova A."/>
            <person name="Kovarovic V."/>
            <person name="Schumann P."/>
            <person name="Sproer C."/>
            <person name="Kralova S."/>
            <person name="Sedo O."/>
            <person name="Kristofova L."/>
            <person name="Vrbovska V."/>
            <person name="Fuzik T."/>
            <person name="Petras P."/>
            <person name="Zdrahal Z."/>
            <person name="Ruzickova V."/>
            <person name="Doskar J."/>
            <person name="Pantucek R."/>
        </authorList>
    </citation>
    <scope>NUCLEOTIDE SEQUENCE [LARGE SCALE GENOMIC DNA]</scope>
    <source>
        <strain evidence="1 2">CCM 4927</strain>
    </source>
</reference>
<keyword evidence="2" id="KW-1185">Reference proteome</keyword>
<gene>
    <name evidence="1" type="ORF">BFS35_012275</name>
</gene>
<dbReference type="EMBL" id="MJBI02000009">
    <property type="protein sequence ID" value="RAI79329.1"/>
    <property type="molecule type" value="Genomic_DNA"/>
</dbReference>
<evidence type="ECO:0000313" key="2">
    <source>
        <dbReference type="Proteomes" id="UP000229523"/>
    </source>
</evidence>
<organism evidence="1 2">
    <name type="scientific">Macrococcoides goetzii</name>
    <dbReference type="NCBI Taxonomy" id="1891097"/>
    <lineage>
        <taxon>Bacteria</taxon>
        <taxon>Bacillati</taxon>
        <taxon>Bacillota</taxon>
        <taxon>Bacilli</taxon>
        <taxon>Bacillales</taxon>
        <taxon>Staphylococcaceae</taxon>
        <taxon>Macrococcoides</taxon>
    </lineage>
</organism>
<protein>
    <submittedName>
        <fullName evidence="1">Uncharacterized protein</fullName>
    </submittedName>
</protein>
<comment type="caution">
    <text evidence="1">The sequence shown here is derived from an EMBL/GenBank/DDBJ whole genome shotgun (WGS) entry which is preliminary data.</text>
</comment>
<evidence type="ECO:0000313" key="1">
    <source>
        <dbReference type="EMBL" id="RAI79329.1"/>
    </source>
</evidence>